<feature type="region of interest" description="Disordered" evidence="1">
    <location>
        <begin position="1"/>
        <end position="36"/>
    </location>
</feature>
<feature type="compositionally biased region" description="Basic and acidic residues" evidence="1">
    <location>
        <begin position="21"/>
        <end position="34"/>
    </location>
</feature>
<dbReference type="RefSeq" id="WP_381606915.1">
    <property type="nucleotide sequence ID" value="NZ_JBHTEB010000001.1"/>
</dbReference>
<reference evidence="3" key="1">
    <citation type="journal article" date="2019" name="Int. J. Syst. Evol. Microbiol.">
        <title>The Global Catalogue of Microorganisms (GCM) 10K type strain sequencing project: providing services to taxonomists for standard genome sequencing and annotation.</title>
        <authorList>
            <consortium name="The Broad Institute Genomics Platform"/>
            <consortium name="The Broad Institute Genome Sequencing Center for Infectious Disease"/>
            <person name="Wu L."/>
            <person name="Ma J."/>
        </authorList>
    </citation>
    <scope>NUCLEOTIDE SEQUENCE [LARGE SCALE GENOMIC DNA]</scope>
    <source>
        <strain evidence="3">CGMCC 4.7400</strain>
    </source>
</reference>
<proteinExistence type="predicted"/>
<evidence type="ECO:0000313" key="2">
    <source>
        <dbReference type="EMBL" id="MFD0314625.1"/>
    </source>
</evidence>
<protein>
    <submittedName>
        <fullName evidence="2">Uncharacterized protein</fullName>
    </submittedName>
</protein>
<accession>A0ABW2W571</accession>
<name>A0ABW2W571_9ACTN</name>
<evidence type="ECO:0000256" key="1">
    <source>
        <dbReference type="SAM" id="MobiDB-lite"/>
    </source>
</evidence>
<organism evidence="2 3">
    <name type="scientific">Streptomyces flavalbus</name>
    <dbReference type="NCBI Taxonomy" id="2665155"/>
    <lineage>
        <taxon>Bacteria</taxon>
        <taxon>Bacillati</taxon>
        <taxon>Actinomycetota</taxon>
        <taxon>Actinomycetes</taxon>
        <taxon>Kitasatosporales</taxon>
        <taxon>Streptomycetaceae</taxon>
        <taxon>Streptomyces</taxon>
    </lineage>
</organism>
<sequence length="105" mass="11542">MRNPVAAQGRTEQKGQAVAESSRHWDGVGLERKTRSAGRPWTVGDIAMVADGQWAVGVQARRQRGGEAVVERRIADGRRVELTLVELARAMDSRFGATQRDEGSR</sequence>
<evidence type="ECO:0000313" key="3">
    <source>
        <dbReference type="Proteomes" id="UP001597023"/>
    </source>
</evidence>
<dbReference type="Proteomes" id="UP001597023">
    <property type="component" value="Unassembled WGS sequence"/>
</dbReference>
<gene>
    <name evidence="2" type="ORF">ACFQZ6_10360</name>
</gene>
<comment type="caution">
    <text evidence="2">The sequence shown here is derived from an EMBL/GenBank/DDBJ whole genome shotgun (WGS) entry which is preliminary data.</text>
</comment>
<keyword evidence="3" id="KW-1185">Reference proteome</keyword>
<dbReference type="EMBL" id="JBHTEB010000001">
    <property type="protein sequence ID" value="MFD0314625.1"/>
    <property type="molecule type" value="Genomic_DNA"/>
</dbReference>